<evidence type="ECO:0000256" key="2">
    <source>
        <dbReference type="PROSITE-ProRule" id="PRU00504"/>
    </source>
</evidence>
<reference evidence="3" key="1">
    <citation type="submission" date="2021-02" db="EMBL/GenBank/DDBJ databases">
        <authorList>
            <person name="Nowell W R."/>
        </authorList>
    </citation>
    <scope>NUCLEOTIDE SEQUENCE</scope>
</reference>
<dbReference type="PANTHER" id="PTHR24104">
    <property type="entry name" value="E3 UBIQUITIN-PROTEIN LIGASE NHLRC1-RELATED"/>
    <property type="match status" value="1"/>
</dbReference>
<feature type="repeat" description="NHL" evidence="2">
    <location>
        <begin position="191"/>
        <end position="230"/>
    </location>
</feature>
<protein>
    <recommendedName>
        <fullName evidence="5">NHL repeat containing protein-like protein</fullName>
    </recommendedName>
</protein>
<dbReference type="InterPro" id="IPR011042">
    <property type="entry name" value="6-blade_b-propeller_TolB-like"/>
</dbReference>
<accession>A0A816H3H6</accession>
<dbReference type="CDD" id="cd05819">
    <property type="entry name" value="NHL"/>
    <property type="match status" value="1"/>
</dbReference>
<dbReference type="GO" id="GO:0008270">
    <property type="term" value="F:zinc ion binding"/>
    <property type="evidence" value="ECO:0007669"/>
    <property type="project" value="UniProtKB-KW"/>
</dbReference>
<dbReference type="PANTHER" id="PTHR24104:SF25">
    <property type="entry name" value="PROTEIN LIN-41"/>
    <property type="match status" value="1"/>
</dbReference>
<keyword evidence="4" id="KW-1185">Reference proteome</keyword>
<evidence type="ECO:0008006" key="5">
    <source>
        <dbReference type="Google" id="ProtNLM"/>
    </source>
</evidence>
<evidence type="ECO:0000313" key="3">
    <source>
        <dbReference type="EMBL" id="CAF1681058.1"/>
    </source>
</evidence>
<evidence type="ECO:0000313" key="4">
    <source>
        <dbReference type="Proteomes" id="UP000663828"/>
    </source>
</evidence>
<dbReference type="InterPro" id="IPR050952">
    <property type="entry name" value="TRIM-NHL_E3_ligases"/>
</dbReference>
<proteinExistence type="predicted"/>
<dbReference type="Gene3D" id="2.120.10.30">
    <property type="entry name" value="TolB, C-terminal domain"/>
    <property type="match status" value="2"/>
</dbReference>
<dbReference type="SUPFAM" id="SSF101898">
    <property type="entry name" value="NHL repeat"/>
    <property type="match status" value="1"/>
</dbReference>
<gene>
    <name evidence="3" type="ORF">XAT740_LOCUS60564</name>
</gene>
<keyword evidence="1" id="KW-0677">Repeat</keyword>
<dbReference type="EMBL" id="CAJNOR010015067">
    <property type="protein sequence ID" value="CAF1681058.1"/>
    <property type="molecule type" value="Genomic_DNA"/>
</dbReference>
<dbReference type="AlphaFoldDB" id="A0A816H3H6"/>
<dbReference type="Proteomes" id="UP000663828">
    <property type="component" value="Unassembled WGS sequence"/>
</dbReference>
<dbReference type="PROSITE" id="PS51125">
    <property type="entry name" value="NHL"/>
    <property type="match status" value="1"/>
</dbReference>
<name>A0A816H3H6_ADIRI</name>
<sequence length="343" mass="37748">MKNILSHRSTCQSTSAMKIVVWCLWFVLWSFEQISGLSYNQPNLDPYATWNPNAILFTNSSMVGANPRGLFIDSNDSIYVVDQTNNRIVVWMNDSSIPTTTIYGNMSKPMCIFVTSNGDIYISDYTAKNQTSRWSLNANGSIPVMYGSSSCYGLFVDTNDTLYCALYNEHKVVKKWLGDNGSAITIVAGSGSAGSTSYQLNNPEGVFVTADFDLYVADYRNNRIQLFRHGETNGTTVAGNSSLHFTIALWGPNAVILDLDGYLFVADGGNNRIVGSGPYGFRCLVGCTGMAGSATNQLKGPWNLAFDRHGDLYASEWSTNRILKYVLLNNTLGKCSSKLITRI</sequence>
<organism evidence="3 4">
    <name type="scientific">Adineta ricciae</name>
    <name type="common">Rotifer</name>
    <dbReference type="NCBI Taxonomy" id="249248"/>
    <lineage>
        <taxon>Eukaryota</taxon>
        <taxon>Metazoa</taxon>
        <taxon>Spiralia</taxon>
        <taxon>Gnathifera</taxon>
        <taxon>Rotifera</taxon>
        <taxon>Eurotatoria</taxon>
        <taxon>Bdelloidea</taxon>
        <taxon>Adinetida</taxon>
        <taxon>Adinetidae</taxon>
        <taxon>Adineta</taxon>
    </lineage>
</organism>
<comment type="caution">
    <text evidence="3">The sequence shown here is derived from an EMBL/GenBank/DDBJ whole genome shotgun (WGS) entry which is preliminary data.</text>
</comment>
<evidence type="ECO:0000256" key="1">
    <source>
        <dbReference type="ARBA" id="ARBA00022737"/>
    </source>
</evidence>
<dbReference type="InterPro" id="IPR001258">
    <property type="entry name" value="NHL_repeat"/>
</dbReference>